<evidence type="ECO:0000256" key="5">
    <source>
        <dbReference type="SAM" id="SignalP"/>
    </source>
</evidence>
<evidence type="ECO:0000256" key="2">
    <source>
        <dbReference type="ARBA" id="ARBA00022729"/>
    </source>
</evidence>
<feature type="signal peptide" evidence="5">
    <location>
        <begin position="1"/>
        <end position="16"/>
    </location>
</feature>
<dbReference type="GO" id="GO:0005886">
    <property type="term" value="C:plasma membrane"/>
    <property type="evidence" value="ECO:0007669"/>
    <property type="project" value="TreeGrafter"/>
</dbReference>
<dbReference type="PANTHER" id="PTHR31018:SF3">
    <property type="entry name" value="RECEPTOR PROTEIN-TYROSINE KINASE"/>
    <property type="match status" value="1"/>
</dbReference>
<accession>A0A1R0H3I7</accession>
<evidence type="ECO:0000256" key="1">
    <source>
        <dbReference type="ARBA" id="ARBA00004196"/>
    </source>
</evidence>
<feature type="compositionally biased region" description="Low complexity" evidence="4">
    <location>
        <begin position="330"/>
        <end position="375"/>
    </location>
</feature>
<keyword evidence="3" id="KW-0325">Glycoprotein</keyword>
<evidence type="ECO:0000256" key="3">
    <source>
        <dbReference type="ARBA" id="ARBA00023180"/>
    </source>
</evidence>
<dbReference type="Gene3D" id="3.80.10.10">
    <property type="entry name" value="Ribonuclease Inhibitor"/>
    <property type="match status" value="1"/>
</dbReference>
<dbReference type="AlphaFoldDB" id="A0A1R0H3I7"/>
<dbReference type="GO" id="GO:0009986">
    <property type="term" value="C:cell surface"/>
    <property type="evidence" value="ECO:0007669"/>
    <property type="project" value="TreeGrafter"/>
</dbReference>
<dbReference type="EMBL" id="LSSL01000768">
    <property type="protein sequence ID" value="OLY83739.1"/>
    <property type="molecule type" value="Genomic_DNA"/>
</dbReference>
<keyword evidence="2 5" id="KW-0732">Signal</keyword>
<keyword evidence="7" id="KW-1185">Reference proteome</keyword>
<reference evidence="6 7" key="1">
    <citation type="journal article" date="2016" name="Mol. Biol. Evol.">
        <title>Genome-Wide Survey of Gut Fungi (Harpellales) Reveals the First Horizontally Transferred Ubiquitin Gene from a Mosquito Host.</title>
        <authorList>
            <person name="Wang Y."/>
            <person name="White M.M."/>
            <person name="Kvist S."/>
            <person name="Moncalvo J.M."/>
        </authorList>
    </citation>
    <scope>NUCLEOTIDE SEQUENCE [LARGE SCALE GENOMIC DNA]</scope>
    <source>
        <strain evidence="6 7">ALG-7-W6</strain>
    </source>
</reference>
<comment type="subcellular location">
    <subcellularLocation>
        <location evidence="1">Cell envelope</location>
    </subcellularLocation>
</comment>
<dbReference type="InterPro" id="IPR051648">
    <property type="entry name" value="CWI-Assembly_Regulator"/>
</dbReference>
<dbReference type="STRING" id="133383.A0A1R0H3I7"/>
<dbReference type="GO" id="GO:0031505">
    <property type="term" value="P:fungal-type cell wall organization"/>
    <property type="evidence" value="ECO:0007669"/>
    <property type="project" value="TreeGrafter"/>
</dbReference>
<name>A0A1R0H3I7_9FUNG</name>
<dbReference type="GO" id="GO:0009277">
    <property type="term" value="C:fungal-type cell wall"/>
    <property type="evidence" value="ECO:0007669"/>
    <property type="project" value="TreeGrafter"/>
</dbReference>
<dbReference type="Proteomes" id="UP000187455">
    <property type="component" value="Unassembled WGS sequence"/>
</dbReference>
<dbReference type="PANTHER" id="PTHR31018">
    <property type="entry name" value="SPORULATION-SPECIFIC PROTEIN-RELATED"/>
    <property type="match status" value="1"/>
</dbReference>
<evidence type="ECO:0000313" key="6">
    <source>
        <dbReference type="EMBL" id="OLY83739.1"/>
    </source>
</evidence>
<gene>
    <name evidence="6" type="ORF">AYI68_g2107</name>
</gene>
<feature type="chain" id="PRO_5012954954" evidence="5">
    <location>
        <begin position="17"/>
        <end position="403"/>
    </location>
</feature>
<feature type="region of interest" description="Disordered" evidence="4">
    <location>
        <begin position="330"/>
        <end position="378"/>
    </location>
</feature>
<protein>
    <submittedName>
        <fullName evidence="6">Protein ecm33</fullName>
    </submittedName>
</protein>
<evidence type="ECO:0000256" key="4">
    <source>
        <dbReference type="SAM" id="MobiDB-lite"/>
    </source>
</evidence>
<comment type="caution">
    <text evidence="6">The sequence shown here is derived from an EMBL/GenBank/DDBJ whole genome shotgun (WGS) entry which is preliminary data.</text>
</comment>
<dbReference type="OrthoDB" id="536881at2759"/>
<organism evidence="6 7">
    <name type="scientific">Smittium mucronatum</name>
    <dbReference type="NCBI Taxonomy" id="133383"/>
    <lineage>
        <taxon>Eukaryota</taxon>
        <taxon>Fungi</taxon>
        <taxon>Fungi incertae sedis</taxon>
        <taxon>Zoopagomycota</taxon>
        <taxon>Kickxellomycotina</taxon>
        <taxon>Harpellomycetes</taxon>
        <taxon>Harpellales</taxon>
        <taxon>Legeriomycetaceae</taxon>
        <taxon>Smittium</taxon>
    </lineage>
</organism>
<evidence type="ECO:0000313" key="7">
    <source>
        <dbReference type="Proteomes" id="UP000187455"/>
    </source>
</evidence>
<sequence>MIGFSFLLLGLSFVSAQCNKGLFARTQADMDSVSNCSKLVGDIYISGSSVTSINLPNLEEIEGSIYLSRNIGLTSVKLDGLKKLSEFLYMLNNSAVVEVSFKSLTTSGDFYISQSPSLSKLDLSSLSQVSDFDLVSSSIGSLNVDNLSTVGNITIISNFNLNSISFLKLTSVKGDLYIQNNTFKELSLKTIENVVGDLAITSNKDLTYITMPDLTKVGKEMDLSFNMNLSNIKEDSFPKLNEIGGDLKVIGTFDTFSLPSIKNIEGSVEIDSSGCFDCEPVSSQIEQYVNGTYHCYRGKIGVLDLFGDSNITVYNIDSSGACVLNGASASSTPKTTQSTSSSASSTPKTTQSTSSSGTNTKSSSESIHSSTPPTSKSGSISFIKSVPLFKTMLVLTLVSIIIF</sequence>
<proteinExistence type="predicted"/>
<dbReference type="SUPFAM" id="SSF52058">
    <property type="entry name" value="L domain-like"/>
    <property type="match status" value="2"/>
</dbReference>
<dbReference type="InterPro" id="IPR032675">
    <property type="entry name" value="LRR_dom_sf"/>
</dbReference>